<comment type="caution">
    <text evidence="1">The sequence shown here is derived from an EMBL/GenBank/DDBJ whole genome shotgun (WGS) entry which is preliminary data.</text>
</comment>
<proteinExistence type="predicted"/>
<sequence>MQKILFFLVLLIGVTAMGQKNGHITGQVLDSQMNGEPLLFANITLKNSSFETQSNFHGNFELANIESGDYTLIITALGYERIEVPVKIEAGKTLRIAREMKPLSITTTGIVVTASAEENSAESKERIYFNSRQ</sequence>
<dbReference type="Proteomes" id="UP000718451">
    <property type="component" value="Unassembled WGS sequence"/>
</dbReference>
<dbReference type="SUPFAM" id="SSF49452">
    <property type="entry name" value="Starch-binding domain-like"/>
    <property type="match status" value="1"/>
</dbReference>
<dbReference type="InterPro" id="IPR013784">
    <property type="entry name" value="Carb-bd-like_fold"/>
</dbReference>
<name>A0ABX1GM66_9FLAO</name>
<gene>
    <name evidence="1" type="ORF">HCU67_03520</name>
</gene>
<accession>A0ABX1GM66</accession>
<dbReference type="Pfam" id="PF13715">
    <property type="entry name" value="CarbopepD_reg_2"/>
    <property type="match status" value="1"/>
</dbReference>
<dbReference type="RefSeq" id="WP_168551200.1">
    <property type="nucleotide sequence ID" value="NZ_JAAWWL010000001.1"/>
</dbReference>
<keyword evidence="2" id="KW-1185">Reference proteome</keyword>
<protein>
    <submittedName>
        <fullName evidence="1">Carboxypeptidase-like regulatory domain-containing protein</fullName>
    </submittedName>
</protein>
<organism evidence="1 2">
    <name type="scientific">Croceivirga thetidis</name>
    <dbReference type="NCBI Taxonomy" id="2721623"/>
    <lineage>
        <taxon>Bacteria</taxon>
        <taxon>Pseudomonadati</taxon>
        <taxon>Bacteroidota</taxon>
        <taxon>Flavobacteriia</taxon>
        <taxon>Flavobacteriales</taxon>
        <taxon>Flavobacteriaceae</taxon>
        <taxon>Croceivirga</taxon>
    </lineage>
</organism>
<dbReference type="Gene3D" id="2.60.40.1120">
    <property type="entry name" value="Carboxypeptidase-like, regulatory domain"/>
    <property type="match status" value="1"/>
</dbReference>
<evidence type="ECO:0000313" key="1">
    <source>
        <dbReference type="EMBL" id="NKI30998.1"/>
    </source>
</evidence>
<dbReference type="EMBL" id="JAAWWL010000001">
    <property type="protein sequence ID" value="NKI30998.1"/>
    <property type="molecule type" value="Genomic_DNA"/>
</dbReference>
<evidence type="ECO:0000313" key="2">
    <source>
        <dbReference type="Proteomes" id="UP000718451"/>
    </source>
</evidence>
<reference evidence="1 2" key="1">
    <citation type="submission" date="2020-04" db="EMBL/GenBank/DDBJ databases">
        <authorList>
            <person name="Yoon J."/>
        </authorList>
    </citation>
    <scope>NUCLEOTIDE SEQUENCE [LARGE SCALE GENOMIC DNA]</scope>
    <source>
        <strain evidence="1 2">DJ-13</strain>
    </source>
</reference>